<dbReference type="GO" id="GO:0004497">
    <property type="term" value="F:monooxygenase activity"/>
    <property type="evidence" value="ECO:0007669"/>
    <property type="project" value="UniProtKB-KW"/>
</dbReference>
<accession>A0A371DLR3</accession>
<comment type="pathway">
    <text evidence="3">Secondary metabolite biosynthesis.</text>
</comment>
<proteinExistence type="inferred from homology"/>
<dbReference type="OrthoDB" id="2789670at2759"/>
<dbReference type="GO" id="GO:0016020">
    <property type="term" value="C:membrane"/>
    <property type="evidence" value="ECO:0007669"/>
    <property type="project" value="UniProtKB-SubCell"/>
</dbReference>
<evidence type="ECO:0000256" key="2">
    <source>
        <dbReference type="ARBA" id="ARBA00004167"/>
    </source>
</evidence>
<dbReference type="PRINTS" id="PR00463">
    <property type="entry name" value="EP450I"/>
</dbReference>
<dbReference type="GO" id="GO:0020037">
    <property type="term" value="F:heme binding"/>
    <property type="evidence" value="ECO:0007669"/>
    <property type="project" value="InterPro"/>
</dbReference>
<name>A0A371DLR3_9APHY</name>
<evidence type="ECO:0000256" key="9">
    <source>
        <dbReference type="ARBA" id="ARBA00023002"/>
    </source>
</evidence>
<dbReference type="Proteomes" id="UP000256964">
    <property type="component" value="Unassembled WGS sequence"/>
</dbReference>
<dbReference type="PRINTS" id="PR00385">
    <property type="entry name" value="P450"/>
</dbReference>
<evidence type="ECO:0000256" key="13">
    <source>
        <dbReference type="PIRSR" id="PIRSR602401-1"/>
    </source>
</evidence>
<evidence type="ECO:0000256" key="10">
    <source>
        <dbReference type="ARBA" id="ARBA00023004"/>
    </source>
</evidence>
<evidence type="ECO:0000256" key="4">
    <source>
        <dbReference type="ARBA" id="ARBA00010617"/>
    </source>
</evidence>
<dbReference type="InterPro" id="IPR001128">
    <property type="entry name" value="Cyt_P450"/>
</dbReference>
<dbReference type="InterPro" id="IPR050364">
    <property type="entry name" value="Cytochrome_P450_fung"/>
</dbReference>
<dbReference type="GO" id="GO:0005506">
    <property type="term" value="F:iron ion binding"/>
    <property type="evidence" value="ECO:0007669"/>
    <property type="project" value="InterPro"/>
</dbReference>
<comment type="subcellular location">
    <subcellularLocation>
        <location evidence="2">Membrane</location>
        <topology evidence="2">Single-pass membrane protein</topology>
    </subcellularLocation>
</comment>
<keyword evidence="8" id="KW-1133">Transmembrane helix</keyword>
<dbReference type="AlphaFoldDB" id="A0A371DLR3"/>
<feature type="binding site" description="axial binding residue" evidence="13">
    <location>
        <position position="374"/>
    </location>
    <ligand>
        <name>heme</name>
        <dbReference type="ChEBI" id="CHEBI:30413"/>
    </ligand>
    <ligandPart>
        <name>Fe</name>
        <dbReference type="ChEBI" id="CHEBI:18248"/>
    </ligandPart>
</feature>
<protein>
    <submittedName>
        <fullName evidence="15">Cytochrome P450</fullName>
    </submittedName>
</protein>
<dbReference type="InterPro" id="IPR036396">
    <property type="entry name" value="Cyt_P450_sf"/>
</dbReference>
<evidence type="ECO:0000256" key="5">
    <source>
        <dbReference type="ARBA" id="ARBA00022617"/>
    </source>
</evidence>
<evidence type="ECO:0000313" key="15">
    <source>
        <dbReference type="EMBL" id="RDX53467.1"/>
    </source>
</evidence>
<sequence>MGRHIVVLGSARAISEFLEKHASNTSDRLVTPVMRLTGIDWLIGLMPYGPVWRAHRRALWQHIRPAVVPTYHPVQRTVTRMLLLDLFHEPEDLKQHVRFAIAATILKITYGIDADDECHEIIQMIDAAIEGSAQALIPGRFLVDAFPLLQYVPAWFPGAGFQKTFKRWREKTSRMKSEVLLKTRNIASVYSGPSSYLHIRARSDFSPQSEKVLPGPTPIVEALTAQSMSVPAGIDVDTLIEDVAAVAFVAGTDTTYTTAFSAFVALSMYPGVQQRAQAELDVVVGRHRLPDFDDRDALVYVRAVIMESLRWHNVTPLGIPHRTVADDEIQGYFIPAEYEDPGEFRPERFIREGKIDTAMRDPFTIVFGSGRRICPGRYFANDMLFLTIASVLHTFNIDPPVADSCGQPFRAESQITDGALSYLEDYRCTIRPRYSEAELLRLLA</sequence>
<keyword evidence="6" id="KW-0812">Transmembrane</keyword>
<dbReference type="STRING" id="139420.A0A371DLR3"/>
<evidence type="ECO:0000256" key="6">
    <source>
        <dbReference type="ARBA" id="ARBA00022692"/>
    </source>
</evidence>
<evidence type="ECO:0000256" key="7">
    <source>
        <dbReference type="ARBA" id="ARBA00022723"/>
    </source>
</evidence>
<keyword evidence="11 14" id="KW-0503">Monooxygenase</keyword>
<evidence type="ECO:0000256" key="14">
    <source>
        <dbReference type="RuleBase" id="RU000461"/>
    </source>
</evidence>
<reference evidence="15 16" key="1">
    <citation type="journal article" date="2018" name="Biotechnol. Biofuels">
        <title>Integrative visual omics of the white-rot fungus Polyporus brumalis exposes the biotechnological potential of its oxidative enzymes for delignifying raw plant biomass.</title>
        <authorList>
            <person name="Miyauchi S."/>
            <person name="Rancon A."/>
            <person name="Drula E."/>
            <person name="Hage H."/>
            <person name="Chaduli D."/>
            <person name="Favel A."/>
            <person name="Grisel S."/>
            <person name="Henrissat B."/>
            <person name="Herpoel-Gimbert I."/>
            <person name="Ruiz-Duenas F.J."/>
            <person name="Chevret D."/>
            <person name="Hainaut M."/>
            <person name="Lin J."/>
            <person name="Wang M."/>
            <person name="Pangilinan J."/>
            <person name="Lipzen A."/>
            <person name="Lesage-Meessen L."/>
            <person name="Navarro D."/>
            <person name="Riley R."/>
            <person name="Grigoriev I.V."/>
            <person name="Zhou S."/>
            <person name="Raouche S."/>
            <person name="Rosso M.N."/>
        </authorList>
    </citation>
    <scope>NUCLEOTIDE SEQUENCE [LARGE SCALE GENOMIC DNA]</scope>
    <source>
        <strain evidence="15 16">BRFM 1820</strain>
    </source>
</reference>
<evidence type="ECO:0000313" key="16">
    <source>
        <dbReference type="Proteomes" id="UP000256964"/>
    </source>
</evidence>
<dbReference type="PROSITE" id="PS00086">
    <property type="entry name" value="CYTOCHROME_P450"/>
    <property type="match status" value="1"/>
</dbReference>
<dbReference type="SUPFAM" id="SSF48264">
    <property type="entry name" value="Cytochrome P450"/>
    <property type="match status" value="1"/>
</dbReference>
<keyword evidence="9 14" id="KW-0560">Oxidoreductase</keyword>
<evidence type="ECO:0000256" key="8">
    <source>
        <dbReference type="ARBA" id="ARBA00022989"/>
    </source>
</evidence>
<dbReference type="Pfam" id="PF00067">
    <property type="entry name" value="p450"/>
    <property type="match status" value="2"/>
</dbReference>
<comment type="cofactor">
    <cofactor evidence="1 13">
        <name>heme</name>
        <dbReference type="ChEBI" id="CHEBI:30413"/>
    </cofactor>
</comment>
<dbReference type="GO" id="GO:0016705">
    <property type="term" value="F:oxidoreductase activity, acting on paired donors, with incorporation or reduction of molecular oxygen"/>
    <property type="evidence" value="ECO:0007669"/>
    <property type="project" value="InterPro"/>
</dbReference>
<keyword evidence="12" id="KW-0472">Membrane</keyword>
<dbReference type="PANTHER" id="PTHR46300">
    <property type="entry name" value="P450, PUTATIVE (EUROFUNG)-RELATED-RELATED"/>
    <property type="match status" value="1"/>
</dbReference>
<evidence type="ECO:0000256" key="3">
    <source>
        <dbReference type="ARBA" id="ARBA00005179"/>
    </source>
</evidence>
<keyword evidence="16" id="KW-1185">Reference proteome</keyword>
<dbReference type="CDD" id="cd11065">
    <property type="entry name" value="CYP64-like"/>
    <property type="match status" value="1"/>
</dbReference>
<evidence type="ECO:0000256" key="1">
    <source>
        <dbReference type="ARBA" id="ARBA00001971"/>
    </source>
</evidence>
<evidence type="ECO:0000256" key="11">
    <source>
        <dbReference type="ARBA" id="ARBA00023033"/>
    </source>
</evidence>
<dbReference type="Gene3D" id="1.10.630.10">
    <property type="entry name" value="Cytochrome P450"/>
    <property type="match status" value="1"/>
</dbReference>
<keyword evidence="10 13" id="KW-0408">Iron</keyword>
<evidence type="ECO:0000256" key="12">
    <source>
        <dbReference type="ARBA" id="ARBA00023136"/>
    </source>
</evidence>
<dbReference type="EMBL" id="KZ857387">
    <property type="protein sequence ID" value="RDX53467.1"/>
    <property type="molecule type" value="Genomic_DNA"/>
</dbReference>
<organism evidence="15 16">
    <name type="scientific">Lentinus brumalis</name>
    <dbReference type="NCBI Taxonomy" id="2498619"/>
    <lineage>
        <taxon>Eukaryota</taxon>
        <taxon>Fungi</taxon>
        <taxon>Dikarya</taxon>
        <taxon>Basidiomycota</taxon>
        <taxon>Agaricomycotina</taxon>
        <taxon>Agaricomycetes</taxon>
        <taxon>Polyporales</taxon>
        <taxon>Polyporaceae</taxon>
        <taxon>Lentinus</taxon>
    </lineage>
</organism>
<dbReference type="PANTHER" id="PTHR46300:SF7">
    <property type="entry name" value="P450, PUTATIVE (EUROFUNG)-RELATED"/>
    <property type="match status" value="1"/>
</dbReference>
<gene>
    <name evidence="15" type="ORF">OH76DRAFT_1223734</name>
</gene>
<comment type="similarity">
    <text evidence="4 14">Belongs to the cytochrome P450 family.</text>
</comment>
<dbReference type="InterPro" id="IPR002401">
    <property type="entry name" value="Cyt_P450_E_grp-I"/>
</dbReference>
<dbReference type="InterPro" id="IPR017972">
    <property type="entry name" value="Cyt_P450_CS"/>
</dbReference>
<keyword evidence="5 13" id="KW-0349">Heme</keyword>
<keyword evidence="7 13" id="KW-0479">Metal-binding</keyword>